<dbReference type="Proteomes" id="UP001500390">
    <property type="component" value="Unassembled WGS sequence"/>
</dbReference>
<name>A0ABP8JWH4_9MICO</name>
<protein>
    <submittedName>
        <fullName evidence="1">Uncharacterized protein</fullName>
    </submittedName>
</protein>
<gene>
    <name evidence="1" type="ORF">GCM10023153_20550</name>
</gene>
<keyword evidence="2" id="KW-1185">Reference proteome</keyword>
<proteinExistence type="predicted"/>
<accession>A0ABP8JWH4</accession>
<evidence type="ECO:0000313" key="2">
    <source>
        <dbReference type="Proteomes" id="UP001500390"/>
    </source>
</evidence>
<dbReference type="EMBL" id="BAABFX010000028">
    <property type="protein sequence ID" value="GAA4397049.1"/>
    <property type="molecule type" value="Genomic_DNA"/>
</dbReference>
<comment type="caution">
    <text evidence="1">The sequence shown here is derived from an EMBL/GenBank/DDBJ whole genome shotgun (WGS) entry which is preliminary data.</text>
</comment>
<organism evidence="1 2">
    <name type="scientific">Ornithinibacter aureus</name>
    <dbReference type="NCBI Taxonomy" id="622664"/>
    <lineage>
        <taxon>Bacteria</taxon>
        <taxon>Bacillati</taxon>
        <taxon>Actinomycetota</taxon>
        <taxon>Actinomycetes</taxon>
        <taxon>Micrococcales</taxon>
        <taxon>Intrasporangiaceae</taxon>
        <taxon>Ornithinibacter</taxon>
    </lineage>
</organism>
<reference evidence="2" key="1">
    <citation type="journal article" date="2019" name="Int. J. Syst. Evol. Microbiol.">
        <title>The Global Catalogue of Microorganisms (GCM) 10K type strain sequencing project: providing services to taxonomists for standard genome sequencing and annotation.</title>
        <authorList>
            <consortium name="The Broad Institute Genomics Platform"/>
            <consortium name="The Broad Institute Genome Sequencing Center for Infectious Disease"/>
            <person name="Wu L."/>
            <person name="Ma J."/>
        </authorList>
    </citation>
    <scope>NUCLEOTIDE SEQUENCE [LARGE SCALE GENOMIC DNA]</scope>
    <source>
        <strain evidence="2">JCM 17738</strain>
    </source>
</reference>
<sequence>MGPDSPLWLVGEAPKVGEVTGLVGALADRTNRYGLGTAAPVAFGRRLWAWSFVAMRRCCARPLVVWATPDENAPDQRDLLAASTYPGWTPDSYSREVLQ</sequence>
<evidence type="ECO:0000313" key="1">
    <source>
        <dbReference type="EMBL" id="GAA4397049.1"/>
    </source>
</evidence>